<evidence type="ECO:0000313" key="1">
    <source>
        <dbReference type="EMBL" id="POS71037.1"/>
    </source>
</evidence>
<accession>A0A2P5HLB6</accession>
<dbReference type="AlphaFoldDB" id="A0A2P5HLB6"/>
<organism evidence="1 2">
    <name type="scientific">Diaporthe helianthi</name>
    <dbReference type="NCBI Taxonomy" id="158607"/>
    <lineage>
        <taxon>Eukaryota</taxon>
        <taxon>Fungi</taxon>
        <taxon>Dikarya</taxon>
        <taxon>Ascomycota</taxon>
        <taxon>Pezizomycotina</taxon>
        <taxon>Sordariomycetes</taxon>
        <taxon>Sordariomycetidae</taxon>
        <taxon>Diaporthales</taxon>
        <taxon>Diaporthaceae</taxon>
        <taxon>Diaporthe</taxon>
    </lineage>
</organism>
<keyword evidence="2" id="KW-1185">Reference proteome</keyword>
<protein>
    <submittedName>
        <fullName evidence="1">Uncharacterized protein</fullName>
    </submittedName>
</protein>
<dbReference type="EMBL" id="MAVT02001399">
    <property type="protein sequence ID" value="POS71037.1"/>
    <property type="molecule type" value="Genomic_DNA"/>
</dbReference>
<dbReference type="Proteomes" id="UP000094444">
    <property type="component" value="Unassembled WGS sequence"/>
</dbReference>
<sequence>MKVPYCLSLLKSGGNQWDSRSVRGPVWVLRRGSNGSEARRITEWWWCTTTDHGDDSESKSITFVSVSTQEIVPGDARVYRINGRADVNIGRLWAPLGRHGLAKQTESSHSTELFECSTTFEGRASGLVYPQRPRLTLFFPSYVCELLAFWLAA</sequence>
<reference evidence="1" key="1">
    <citation type="submission" date="2017-09" db="EMBL/GenBank/DDBJ databases">
        <title>Polyketide synthases of a Diaporthe helianthi virulent isolate.</title>
        <authorList>
            <person name="Baroncelli R."/>
        </authorList>
    </citation>
    <scope>NUCLEOTIDE SEQUENCE [LARGE SCALE GENOMIC DNA]</scope>
    <source>
        <strain evidence="1">7/96</strain>
    </source>
</reference>
<name>A0A2P5HLB6_DIAHE</name>
<dbReference type="InParanoid" id="A0A2P5HLB6"/>
<comment type="caution">
    <text evidence="1">The sequence shown here is derived from an EMBL/GenBank/DDBJ whole genome shotgun (WGS) entry which is preliminary data.</text>
</comment>
<proteinExistence type="predicted"/>
<gene>
    <name evidence="1" type="ORF">DHEL01_v210568</name>
</gene>
<evidence type="ECO:0000313" key="2">
    <source>
        <dbReference type="Proteomes" id="UP000094444"/>
    </source>
</evidence>